<accession>A0AAW2CPU3</accession>
<comment type="caution">
    <text evidence="1">The sequence shown here is derived from an EMBL/GenBank/DDBJ whole genome shotgun (WGS) entry which is preliminary data.</text>
</comment>
<sequence length="42" mass="4522">MSLAKPLKKLASCVILDLDGTLLNTGALKIPFLFLTNGKSFK</sequence>
<evidence type="ECO:0000313" key="1">
    <source>
        <dbReference type="EMBL" id="KAK9999626.1"/>
    </source>
</evidence>
<organism evidence="1 2">
    <name type="scientific">Lithocarpus litseifolius</name>
    <dbReference type="NCBI Taxonomy" id="425828"/>
    <lineage>
        <taxon>Eukaryota</taxon>
        <taxon>Viridiplantae</taxon>
        <taxon>Streptophyta</taxon>
        <taxon>Embryophyta</taxon>
        <taxon>Tracheophyta</taxon>
        <taxon>Spermatophyta</taxon>
        <taxon>Magnoliopsida</taxon>
        <taxon>eudicotyledons</taxon>
        <taxon>Gunneridae</taxon>
        <taxon>Pentapetalae</taxon>
        <taxon>rosids</taxon>
        <taxon>fabids</taxon>
        <taxon>Fagales</taxon>
        <taxon>Fagaceae</taxon>
        <taxon>Lithocarpus</taxon>
    </lineage>
</organism>
<name>A0AAW2CPU3_9ROSI</name>
<dbReference type="AlphaFoldDB" id="A0AAW2CPU3"/>
<proteinExistence type="predicted"/>
<evidence type="ECO:0000313" key="2">
    <source>
        <dbReference type="Proteomes" id="UP001459277"/>
    </source>
</evidence>
<reference evidence="1 2" key="1">
    <citation type="submission" date="2024-01" db="EMBL/GenBank/DDBJ databases">
        <title>A telomere-to-telomere, gap-free genome of sweet tea (Lithocarpus litseifolius).</title>
        <authorList>
            <person name="Zhou J."/>
        </authorList>
    </citation>
    <scope>NUCLEOTIDE SEQUENCE [LARGE SCALE GENOMIC DNA]</scope>
    <source>
        <strain evidence="1">Zhou-2022a</strain>
        <tissue evidence="1">Leaf</tissue>
    </source>
</reference>
<gene>
    <name evidence="1" type="ORF">SO802_019229</name>
</gene>
<dbReference type="Proteomes" id="UP001459277">
    <property type="component" value="Unassembled WGS sequence"/>
</dbReference>
<keyword evidence="2" id="KW-1185">Reference proteome</keyword>
<dbReference type="EMBL" id="JAZDWU010000006">
    <property type="protein sequence ID" value="KAK9999626.1"/>
    <property type="molecule type" value="Genomic_DNA"/>
</dbReference>
<evidence type="ECO:0008006" key="3">
    <source>
        <dbReference type="Google" id="ProtNLM"/>
    </source>
</evidence>
<protein>
    <recommendedName>
        <fullName evidence="3">FCP1 homology domain-containing protein</fullName>
    </recommendedName>
</protein>